<dbReference type="EMBL" id="ML120462">
    <property type="protein sequence ID" value="RPA92938.1"/>
    <property type="molecule type" value="Genomic_DNA"/>
</dbReference>
<sequence>MISCWDEIPPNCSYISARYYHLEQKHWYPNSTPTLTSPLSHLIHSLEIPLNRAPAA</sequence>
<gene>
    <name evidence="2" type="ORF">L873DRAFT_1816690</name>
    <name evidence="1" type="ORF">L873DRAFT_1824056</name>
</gene>
<evidence type="ECO:0000313" key="2">
    <source>
        <dbReference type="EMBL" id="RPA92938.1"/>
    </source>
</evidence>
<keyword evidence="3" id="KW-1185">Reference proteome</keyword>
<dbReference type="EMBL" id="ML120679">
    <property type="protein sequence ID" value="RPA88780.1"/>
    <property type="molecule type" value="Genomic_DNA"/>
</dbReference>
<name>A0A3N4J7E3_9PEZI</name>
<dbReference type="AlphaFoldDB" id="A0A3N4J7E3"/>
<accession>A0A3N4J7E3</accession>
<evidence type="ECO:0000313" key="3">
    <source>
        <dbReference type="Proteomes" id="UP000276215"/>
    </source>
</evidence>
<dbReference type="Proteomes" id="UP000276215">
    <property type="component" value="Unassembled WGS sequence"/>
</dbReference>
<evidence type="ECO:0000313" key="1">
    <source>
        <dbReference type="EMBL" id="RPA88780.1"/>
    </source>
</evidence>
<protein>
    <submittedName>
        <fullName evidence="2">Uncharacterized protein</fullName>
    </submittedName>
</protein>
<reference evidence="2 3" key="1">
    <citation type="journal article" date="2018" name="Nat. Ecol. Evol.">
        <title>Pezizomycetes genomes reveal the molecular basis of ectomycorrhizal truffle lifestyle.</title>
        <authorList>
            <person name="Murat C."/>
            <person name="Payen T."/>
            <person name="Noel B."/>
            <person name="Kuo A."/>
            <person name="Morin E."/>
            <person name="Chen J."/>
            <person name="Kohler A."/>
            <person name="Krizsan K."/>
            <person name="Balestrini R."/>
            <person name="Da Silva C."/>
            <person name="Montanini B."/>
            <person name="Hainaut M."/>
            <person name="Levati E."/>
            <person name="Barry K.W."/>
            <person name="Belfiori B."/>
            <person name="Cichocki N."/>
            <person name="Clum A."/>
            <person name="Dockter R.B."/>
            <person name="Fauchery L."/>
            <person name="Guy J."/>
            <person name="Iotti M."/>
            <person name="Le Tacon F."/>
            <person name="Lindquist E.A."/>
            <person name="Lipzen A."/>
            <person name="Malagnac F."/>
            <person name="Mello A."/>
            <person name="Molinier V."/>
            <person name="Miyauchi S."/>
            <person name="Poulain J."/>
            <person name="Riccioni C."/>
            <person name="Rubini A."/>
            <person name="Sitrit Y."/>
            <person name="Splivallo R."/>
            <person name="Traeger S."/>
            <person name="Wang M."/>
            <person name="Zifcakova L."/>
            <person name="Wipf D."/>
            <person name="Zambonelli A."/>
            <person name="Paolocci F."/>
            <person name="Nowrousian M."/>
            <person name="Ottonello S."/>
            <person name="Baldrian P."/>
            <person name="Spatafora J.W."/>
            <person name="Henrissat B."/>
            <person name="Nagy L.G."/>
            <person name="Aury J.M."/>
            <person name="Wincker P."/>
            <person name="Grigoriev I.V."/>
            <person name="Bonfante P."/>
            <person name="Martin F.M."/>
        </authorList>
    </citation>
    <scope>NUCLEOTIDE SEQUENCE [LARGE SCALE GENOMIC DNA]</scope>
    <source>
        <strain evidence="2 3">120613-1</strain>
    </source>
</reference>
<organism evidence="2 3">
    <name type="scientific">Choiromyces venosus 120613-1</name>
    <dbReference type="NCBI Taxonomy" id="1336337"/>
    <lineage>
        <taxon>Eukaryota</taxon>
        <taxon>Fungi</taxon>
        <taxon>Dikarya</taxon>
        <taxon>Ascomycota</taxon>
        <taxon>Pezizomycotina</taxon>
        <taxon>Pezizomycetes</taxon>
        <taxon>Pezizales</taxon>
        <taxon>Tuberaceae</taxon>
        <taxon>Choiromyces</taxon>
    </lineage>
</organism>
<proteinExistence type="predicted"/>